<sequence length="203" mass="22612">GRPRRRARRLLRVRPAHDRRGPRVDRAVRRRRAAALRGARHRPRRAARPGPAPGGRERPALRPGPRHRGDHHGCGGERGGRAADRPRRRARGDGRDLGAADGGGRGAARAPRHRGGHRAAARARHPRRPVLLPRRPRGDPAAADRARDAHRLLPAGLLLHGARRVARRPHLARRDRRPRDLLPLRAPRRRAGATRLPPLAARL</sequence>
<reference evidence="2" key="1">
    <citation type="submission" date="2020-02" db="EMBL/GenBank/DDBJ databases">
        <authorList>
            <person name="Meier V. D."/>
        </authorList>
    </citation>
    <scope>NUCLEOTIDE SEQUENCE</scope>
    <source>
        <strain evidence="2">AVDCRST_MAG40</strain>
    </source>
</reference>
<organism evidence="2">
    <name type="scientific">uncultured Gemmatimonadaceae bacterium</name>
    <dbReference type="NCBI Taxonomy" id="246130"/>
    <lineage>
        <taxon>Bacteria</taxon>
        <taxon>Pseudomonadati</taxon>
        <taxon>Gemmatimonadota</taxon>
        <taxon>Gemmatimonadia</taxon>
        <taxon>Gemmatimonadales</taxon>
        <taxon>Gemmatimonadaceae</taxon>
        <taxon>environmental samples</taxon>
    </lineage>
</organism>
<feature type="compositionally biased region" description="Basic residues" evidence="1">
    <location>
        <begin position="1"/>
        <end position="14"/>
    </location>
</feature>
<dbReference type="AlphaFoldDB" id="A0A6J4LPY2"/>
<protein>
    <submittedName>
        <fullName evidence="2">Uncharacterized protein</fullName>
    </submittedName>
</protein>
<name>A0A6J4LPY2_9BACT</name>
<evidence type="ECO:0000313" key="2">
    <source>
        <dbReference type="EMBL" id="CAA9338797.1"/>
    </source>
</evidence>
<feature type="region of interest" description="Disordered" evidence="1">
    <location>
        <begin position="166"/>
        <end position="203"/>
    </location>
</feature>
<feature type="compositionally biased region" description="Low complexity" evidence="1">
    <location>
        <begin position="193"/>
        <end position="203"/>
    </location>
</feature>
<feature type="compositionally biased region" description="Basic and acidic residues" evidence="1">
    <location>
        <begin position="136"/>
        <end position="145"/>
    </location>
</feature>
<feature type="compositionally biased region" description="Basic residues" evidence="1">
    <location>
        <begin position="28"/>
        <end position="47"/>
    </location>
</feature>
<feature type="compositionally biased region" description="Basic and acidic residues" evidence="1">
    <location>
        <begin position="15"/>
        <end position="27"/>
    </location>
</feature>
<gene>
    <name evidence="2" type="ORF">AVDCRST_MAG40-2297</name>
</gene>
<evidence type="ECO:0000256" key="1">
    <source>
        <dbReference type="SAM" id="MobiDB-lite"/>
    </source>
</evidence>
<feature type="compositionally biased region" description="Basic residues" evidence="1">
    <location>
        <begin position="110"/>
        <end position="128"/>
    </location>
</feature>
<feature type="region of interest" description="Disordered" evidence="1">
    <location>
        <begin position="1"/>
        <end position="145"/>
    </location>
</feature>
<feature type="compositionally biased region" description="Basic and acidic residues" evidence="1">
    <location>
        <begin position="71"/>
        <end position="98"/>
    </location>
</feature>
<dbReference type="EMBL" id="CADCTX010000668">
    <property type="protein sequence ID" value="CAA9338797.1"/>
    <property type="molecule type" value="Genomic_DNA"/>
</dbReference>
<accession>A0A6J4LPY2</accession>
<proteinExistence type="predicted"/>
<feature type="non-terminal residue" evidence="2">
    <location>
        <position position="203"/>
    </location>
</feature>
<feature type="compositionally biased region" description="Basic residues" evidence="1">
    <location>
        <begin position="166"/>
        <end position="176"/>
    </location>
</feature>
<feature type="non-terminal residue" evidence="2">
    <location>
        <position position="1"/>
    </location>
</feature>